<proteinExistence type="predicted"/>
<keyword evidence="4 6" id="KW-1133">Transmembrane helix</keyword>
<feature type="transmembrane region" description="Helical" evidence="6">
    <location>
        <begin position="427"/>
        <end position="445"/>
    </location>
</feature>
<feature type="transmembrane region" description="Helical" evidence="6">
    <location>
        <begin position="245"/>
        <end position="264"/>
    </location>
</feature>
<dbReference type="PROSITE" id="PS00218">
    <property type="entry name" value="AMINO_ACID_PERMEASE_1"/>
    <property type="match status" value="1"/>
</dbReference>
<keyword evidence="3 6" id="KW-0812">Transmembrane</keyword>
<dbReference type="PIRSF" id="PIRSF006060">
    <property type="entry name" value="AA_transporter"/>
    <property type="match status" value="1"/>
</dbReference>
<evidence type="ECO:0000313" key="7">
    <source>
        <dbReference type="EMBL" id="RKK07337.1"/>
    </source>
</evidence>
<accession>A0A3L6MSW2</accession>
<evidence type="ECO:0000256" key="4">
    <source>
        <dbReference type="ARBA" id="ARBA00022989"/>
    </source>
</evidence>
<comment type="subcellular location">
    <subcellularLocation>
        <location evidence="1">Membrane</location>
        <topology evidence="1">Multi-pass membrane protein</topology>
    </subcellularLocation>
</comment>
<dbReference type="GO" id="GO:0006865">
    <property type="term" value="P:amino acid transport"/>
    <property type="evidence" value="ECO:0007669"/>
    <property type="project" value="InterPro"/>
</dbReference>
<gene>
    <name evidence="7" type="ORF">BFJ65_g18074</name>
</gene>
<feature type="transmembrane region" description="Helical" evidence="6">
    <location>
        <begin position="85"/>
        <end position="110"/>
    </location>
</feature>
<dbReference type="Proteomes" id="UP000270866">
    <property type="component" value="Unassembled WGS sequence"/>
</dbReference>
<feature type="transmembrane region" description="Helical" evidence="6">
    <location>
        <begin position="162"/>
        <end position="186"/>
    </location>
</feature>
<feature type="transmembrane region" description="Helical" evidence="6">
    <location>
        <begin position="285"/>
        <end position="306"/>
    </location>
</feature>
<evidence type="ECO:0000256" key="1">
    <source>
        <dbReference type="ARBA" id="ARBA00004141"/>
    </source>
</evidence>
<feature type="transmembrane region" description="Helical" evidence="6">
    <location>
        <begin position="523"/>
        <end position="540"/>
    </location>
</feature>
<dbReference type="InterPro" id="IPR002293">
    <property type="entry name" value="AA/rel_permease1"/>
</dbReference>
<dbReference type="AlphaFoldDB" id="A0A3L6MSW2"/>
<evidence type="ECO:0008006" key="9">
    <source>
        <dbReference type="Google" id="ProtNLM"/>
    </source>
</evidence>
<evidence type="ECO:0000256" key="3">
    <source>
        <dbReference type="ARBA" id="ARBA00022692"/>
    </source>
</evidence>
<dbReference type="InterPro" id="IPR004840">
    <property type="entry name" value="Amino_acid_permease_CS"/>
</dbReference>
<evidence type="ECO:0000256" key="6">
    <source>
        <dbReference type="SAM" id="Phobius"/>
    </source>
</evidence>
<sequence>MDKKSSEDLGQAEITNRAPSIGKGSIIDADDRRLRAQGHKAELERSFSWLGALALAYRLAFYPISQSCLINFSSLSLYNSISNSWLTYASSFGLVLIYGGGVTTLFALLIAAVAQWIVFLGLAELCSAFPSSGGQYHFTYIIASPKTRNFGAYVTGSINILAWWITTCSGLIYTAISAFGCATAWFPDFAQQRYQVYLCYLGITVLSRKLQRLKLTSPPLTYPLFIVIPIYTIKQRYLDFMTESTTGFSLIGMVLTISVCLGMADGDYAPGTIILENRGISGWNAGTGWLLSIAAALYCFAANGAVTHIAEELPNPGRKLPQILSMSMAMGVVIVIPWTVAMLFSIKDMQAVQSSFLPSFEVFYQATGSKAAATGLQAYLTFLYYTCIPSQWVTCSRITWAFARDQGLPFAEYWQHIDPKRGIPWRTTLLSAAFCAVYGLIYVASTTAFNSIINATCLMLNLSYVIPQGVLLTQGRDKLPRRAFSLGKLGYAVNLYSVVFMIVIGVVFCLPQTNPTTAGSMNYNAPVIVGLFTIVCLLWIERRSKFNGPHIDWDLLNEANEEE</sequence>
<dbReference type="Pfam" id="PF13520">
    <property type="entry name" value="AA_permease_2"/>
    <property type="match status" value="2"/>
</dbReference>
<dbReference type="GO" id="GO:0016020">
    <property type="term" value="C:membrane"/>
    <property type="evidence" value="ECO:0007669"/>
    <property type="project" value="UniProtKB-SubCell"/>
</dbReference>
<evidence type="ECO:0000256" key="2">
    <source>
        <dbReference type="ARBA" id="ARBA00022448"/>
    </source>
</evidence>
<feature type="transmembrane region" description="Helical" evidence="6">
    <location>
        <begin position="451"/>
        <end position="472"/>
    </location>
</feature>
<keyword evidence="5 6" id="KW-0472">Membrane</keyword>
<dbReference type="PANTHER" id="PTHR45649:SF11">
    <property type="entry name" value="TRANSPORTER, PUTATIVE (EUROFUNG)-RELATED"/>
    <property type="match status" value="1"/>
</dbReference>
<feature type="transmembrane region" description="Helical" evidence="6">
    <location>
        <begin position="326"/>
        <end position="346"/>
    </location>
</feature>
<dbReference type="PANTHER" id="PTHR45649">
    <property type="entry name" value="AMINO-ACID PERMEASE BAT1"/>
    <property type="match status" value="1"/>
</dbReference>
<dbReference type="Gene3D" id="1.20.1740.10">
    <property type="entry name" value="Amino acid/polyamine transporter I"/>
    <property type="match status" value="1"/>
</dbReference>
<name>A0A3L6MSW2_FUSOX</name>
<dbReference type="EMBL" id="MRCU01000017">
    <property type="protein sequence ID" value="RKK07337.1"/>
    <property type="molecule type" value="Genomic_DNA"/>
</dbReference>
<keyword evidence="2" id="KW-0813">Transport</keyword>
<reference evidence="7 8" key="1">
    <citation type="journal article" date="2018" name="Sci. Rep.">
        <title>Characterisation of pathogen-specific regions and novel effector candidates in Fusarium oxysporum f. sp. cepae.</title>
        <authorList>
            <person name="Armitage A.D."/>
            <person name="Taylor A."/>
            <person name="Sobczyk M.K."/>
            <person name="Baxter L."/>
            <person name="Greenfield B.P."/>
            <person name="Bates H.J."/>
            <person name="Wilson F."/>
            <person name="Jackson A.C."/>
            <person name="Ott S."/>
            <person name="Harrison R.J."/>
            <person name="Clarkson J.P."/>
        </authorList>
    </citation>
    <scope>NUCLEOTIDE SEQUENCE [LARGE SCALE GENOMIC DNA]</scope>
    <source>
        <strain evidence="7 8">FoC_Fus2</strain>
    </source>
</reference>
<evidence type="ECO:0000313" key="8">
    <source>
        <dbReference type="Proteomes" id="UP000270866"/>
    </source>
</evidence>
<protein>
    <recommendedName>
        <fullName evidence="9">Choline transport protein</fullName>
    </recommendedName>
</protein>
<feature type="transmembrane region" description="Helical" evidence="6">
    <location>
        <begin position="493"/>
        <end position="511"/>
    </location>
</feature>
<comment type="caution">
    <text evidence="7">The sequence shown here is derived from an EMBL/GenBank/DDBJ whole genome shotgun (WGS) entry which is preliminary data.</text>
</comment>
<organism evidence="7 8">
    <name type="scientific">Fusarium oxysporum f. sp. cepae</name>
    <dbReference type="NCBI Taxonomy" id="396571"/>
    <lineage>
        <taxon>Eukaryota</taxon>
        <taxon>Fungi</taxon>
        <taxon>Dikarya</taxon>
        <taxon>Ascomycota</taxon>
        <taxon>Pezizomycotina</taxon>
        <taxon>Sordariomycetes</taxon>
        <taxon>Hypocreomycetidae</taxon>
        <taxon>Hypocreales</taxon>
        <taxon>Nectriaceae</taxon>
        <taxon>Fusarium</taxon>
        <taxon>Fusarium oxysporum species complex</taxon>
    </lineage>
</organism>
<evidence type="ECO:0000256" key="5">
    <source>
        <dbReference type="ARBA" id="ARBA00023136"/>
    </source>
</evidence>
<dbReference type="GO" id="GO:0022857">
    <property type="term" value="F:transmembrane transporter activity"/>
    <property type="evidence" value="ECO:0007669"/>
    <property type="project" value="InterPro"/>
</dbReference>